<proteinExistence type="predicted"/>
<comment type="caution">
    <text evidence="2">The sequence shown here is derived from an EMBL/GenBank/DDBJ whole genome shotgun (WGS) entry which is preliminary data.</text>
</comment>
<dbReference type="Proteomes" id="UP001345827">
    <property type="component" value="Unassembled WGS sequence"/>
</dbReference>
<evidence type="ECO:0000313" key="2">
    <source>
        <dbReference type="EMBL" id="KAK5545388.1"/>
    </source>
</evidence>
<dbReference type="EMBL" id="JAXLQG010000001">
    <property type="protein sequence ID" value="KAK5545388.1"/>
    <property type="molecule type" value="Genomic_DNA"/>
</dbReference>
<evidence type="ECO:0000256" key="1">
    <source>
        <dbReference type="SAM" id="MobiDB-lite"/>
    </source>
</evidence>
<gene>
    <name evidence="2" type="ORF">LTR25_000395</name>
</gene>
<keyword evidence="3" id="KW-1185">Reference proteome</keyword>
<feature type="region of interest" description="Disordered" evidence="1">
    <location>
        <begin position="738"/>
        <end position="767"/>
    </location>
</feature>
<organism evidence="2 3">
    <name type="scientific">Vermiconidia calcicola</name>
    <dbReference type="NCBI Taxonomy" id="1690605"/>
    <lineage>
        <taxon>Eukaryota</taxon>
        <taxon>Fungi</taxon>
        <taxon>Dikarya</taxon>
        <taxon>Ascomycota</taxon>
        <taxon>Pezizomycotina</taxon>
        <taxon>Dothideomycetes</taxon>
        <taxon>Dothideomycetidae</taxon>
        <taxon>Mycosphaerellales</taxon>
        <taxon>Extremaceae</taxon>
        <taxon>Vermiconidia</taxon>
    </lineage>
</organism>
<feature type="compositionally biased region" description="Basic and acidic residues" evidence="1">
    <location>
        <begin position="752"/>
        <end position="767"/>
    </location>
</feature>
<name>A0AAV9QKK3_9PEZI</name>
<dbReference type="AlphaFoldDB" id="A0AAV9QKK3"/>
<sequence>MVMDHHLDALILRLLIINGMIGIPRVRMSGHNAHTMTRPNMPHLTGSYTGTSHRGHPSVMSGRPSATAPLSFGTTSVMLAFPHATATASDSADFLLESRDALAKHDYALVCESDREATMACMESDYGYYCTSNGKVAHTGDKVSFCDNGCQCVNLAPKSCIHGIVLTTCFVKVDGTIVNSQFEVIGSLGDAVVDTNGTLTFPRSLPSSETDLVPASVTLSPRDSDAADHDWALICADRDGTTRCEKRSYFCKSSGQVSYKLSDYFCDMVCECKSLSKPAKGCVIVNPDKNPKIVCASKRDTDTLSVDDGTTSEPNQALSERDTDIDDTYHNYAMVCKDRKGTSICASATYFCSANGKLTYKQYTHFCSVNCECRNLQRQYCIATNYVGVFCEMISHKTVQNETESNQALSKRDTDIDDMHHDYALVCIDKQGTNYCLTFPYSCNANGKLIYQNYNRFCSINCKCVNLKRQYCIQTNYVGVFCEMVSKNTLQHENGTFIGNVKDAVILPNGTFDFSHTRARRDLQLPATSSENNASQSSGRSLLFCQNGEHTRTCNQSPFSYCCHASNLTAQSHDSVCDDICQCFDLRRSPQPRYCTVGPNPTNHTECYVVGNSVYKIEGEMLTDFLGNFTDAAVDHNANLWLPSPGHTGSLPPDMFSPEPSAPPAVIERDEDDADETQVKWNLLCINKEHTKTCRSSPFAYTCDRGQMTFKNWDFVCQQICNCIDHDPSQICVPTNTRTGQCPPGAEPLSPEQRDPPNGPKERDLKGIEAGEPSKRSAYHILCYSGNHFNGSLTTHCMAESYTCNPPSPDLGRLFPALAWSGPGEAQCSQGCRCRAPYASEDLSTRSPGSDESDYSLVCKGRFDRDAIVPGFQDVIDRCRNRWGYTCDGNGHMQHNGTSVHQCDTSCSCSNIIHNGTTHTVKERSESLDKGEWTVPDFV</sequence>
<reference evidence="2 3" key="1">
    <citation type="submission" date="2023-06" db="EMBL/GenBank/DDBJ databases">
        <title>Black Yeasts Isolated from many extreme environments.</title>
        <authorList>
            <person name="Coleine C."/>
            <person name="Stajich J.E."/>
            <person name="Selbmann L."/>
        </authorList>
    </citation>
    <scope>NUCLEOTIDE SEQUENCE [LARGE SCALE GENOMIC DNA]</scope>
    <source>
        <strain evidence="2 3">CCFEE 5887</strain>
    </source>
</reference>
<protein>
    <submittedName>
        <fullName evidence="2">Uncharacterized protein</fullName>
    </submittedName>
</protein>
<evidence type="ECO:0000313" key="3">
    <source>
        <dbReference type="Proteomes" id="UP001345827"/>
    </source>
</evidence>
<accession>A0AAV9QKK3</accession>